<feature type="domain" description="Calcineurin-like phosphoesterase" evidence="3">
    <location>
        <begin position="7"/>
        <end position="273"/>
    </location>
</feature>
<dbReference type="Pfam" id="PF00149">
    <property type="entry name" value="Metallophos"/>
    <property type="match status" value="1"/>
</dbReference>
<dbReference type="InterPro" id="IPR004843">
    <property type="entry name" value="Calcineurin-like_PHP"/>
</dbReference>
<evidence type="ECO:0000259" key="3">
    <source>
        <dbReference type="Pfam" id="PF00149"/>
    </source>
</evidence>
<proteinExistence type="predicted"/>
<dbReference type="Gene3D" id="3.60.21.10">
    <property type="match status" value="1"/>
</dbReference>
<evidence type="ECO:0000256" key="2">
    <source>
        <dbReference type="ARBA" id="ARBA00023180"/>
    </source>
</evidence>
<dbReference type="AlphaFoldDB" id="A0A146KHZ0"/>
<evidence type="ECO:0000313" key="4">
    <source>
        <dbReference type="EMBL" id="JAP95056.1"/>
    </source>
</evidence>
<protein>
    <submittedName>
        <fullName evidence="4">Acid sphingomyelinase-like phosphodiesterase 3b</fullName>
    </submittedName>
</protein>
<dbReference type="EMBL" id="GDID01001550">
    <property type="protein sequence ID" value="JAP95056.1"/>
    <property type="molecule type" value="Transcribed_RNA"/>
</dbReference>
<dbReference type="PANTHER" id="PTHR10340">
    <property type="entry name" value="SPHINGOMYELIN PHOSPHODIESTERASE"/>
    <property type="match status" value="1"/>
</dbReference>
<organism evidence="4">
    <name type="scientific">Trepomonas sp. PC1</name>
    <dbReference type="NCBI Taxonomy" id="1076344"/>
    <lineage>
        <taxon>Eukaryota</taxon>
        <taxon>Metamonada</taxon>
        <taxon>Diplomonadida</taxon>
        <taxon>Hexamitidae</taxon>
        <taxon>Hexamitinae</taxon>
        <taxon>Trepomonas</taxon>
    </lineage>
</organism>
<evidence type="ECO:0000256" key="1">
    <source>
        <dbReference type="ARBA" id="ARBA00022801"/>
    </source>
</evidence>
<feature type="non-terminal residue" evidence="4">
    <location>
        <position position="1"/>
    </location>
</feature>
<name>A0A146KHZ0_9EUKA</name>
<dbReference type="PANTHER" id="PTHR10340:SF57">
    <property type="entry name" value="METALLOPHOS DOMAIN-CONTAINING PROTEIN"/>
    <property type="match status" value="1"/>
</dbReference>
<gene>
    <name evidence="4" type="ORF">TPC1_12068</name>
</gene>
<dbReference type="GO" id="GO:0016787">
    <property type="term" value="F:hydrolase activity"/>
    <property type="evidence" value="ECO:0007669"/>
    <property type="project" value="UniProtKB-KW"/>
</dbReference>
<dbReference type="SUPFAM" id="SSF56300">
    <property type="entry name" value="Metallo-dependent phosphatases"/>
    <property type="match status" value="1"/>
</dbReference>
<keyword evidence="1" id="KW-0378">Hydrolase</keyword>
<keyword evidence="2" id="KW-0325">Glycoprotein</keyword>
<dbReference type="InterPro" id="IPR029052">
    <property type="entry name" value="Metallo-depent_PP-like"/>
</dbReference>
<accession>A0A146KHZ0</accession>
<sequence length="411" mass="47267">KQCLFINVLLTSDPHIDPDYNQFIDKNDDPRFFCRDYKPWGEQKSLVPSGGFPYGQYGCDLPVKSYVEIAKQIDYTDIVAHLQLGDIAAHGPLSVESYMKSFKVFSESHNQGIPLVFSIGNNDMFPNNQLGSTFTDNDEAENPVLASVLGNLTENKILKLNSSQQQTFLKGGYYSQTIQDLNVISLNTMMYAYDFLSQYENVSDDPRGQLDFLRGQIQKFKTSEQQYTVMSHICPGINAFNGFQQIQQKYFDQIFAILSLHKPQQWLCGHTHKDSFKSLHGVAILNAPGLSPNSYNNPAFRYLNFTNNTLKNYVQYFSSVQNANFIQKMTVKRHYSFTEQYLGEPSAEYLLQLKAKMKVNPKLYARLYEDSDLYYQDKRQFYLCATETLTAEQYQDCVDIWAFNEVTQPKS</sequence>
<reference evidence="4" key="1">
    <citation type="submission" date="2015-07" db="EMBL/GenBank/DDBJ databases">
        <title>Adaptation to a free-living lifestyle via gene acquisitions in the diplomonad Trepomonas sp. PC1.</title>
        <authorList>
            <person name="Xu F."/>
            <person name="Jerlstrom-Hultqvist J."/>
            <person name="Kolisko M."/>
            <person name="Simpson A.G.B."/>
            <person name="Roger A.J."/>
            <person name="Svard S.G."/>
            <person name="Andersson J.O."/>
        </authorList>
    </citation>
    <scope>NUCLEOTIDE SEQUENCE</scope>
    <source>
        <strain evidence="4">PC1</strain>
    </source>
</reference>